<feature type="compositionally biased region" description="Gly residues" evidence="3">
    <location>
        <begin position="567"/>
        <end position="579"/>
    </location>
</feature>
<dbReference type="GO" id="GO:0000225">
    <property type="term" value="F:N-acetylglucosaminylphosphatidylinositol deacetylase activity"/>
    <property type="evidence" value="ECO:0007669"/>
    <property type="project" value="UniProtKB-EC"/>
</dbReference>
<evidence type="ECO:0000259" key="5">
    <source>
        <dbReference type="Pfam" id="PF23664"/>
    </source>
</evidence>
<reference evidence="10" key="1">
    <citation type="submission" date="2016-04" db="EMBL/GenBank/DDBJ databases">
        <authorList>
            <person name="Nguyen H.D."/>
            <person name="Samba Siva P."/>
            <person name="Cullis J."/>
            <person name="Levesque C.A."/>
            <person name="Hambleton S."/>
        </authorList>
    </citation>
    <scope>NUCLEOTIDE SEQUENCE</scope>
    <source>
        <strain evidence="10">DAOMC 236426</strain>
    </source>
</reference>
<dbReference type="GO" id="GO:0070762">
    <property type="term" value="C:nuclear pore transmembrane ring"/>
    <property type="evidence" value="ECO:0007669"/>
    <property type="project" value="TreeGrafter"/>
</dbReference>
<sequence length="1722" mass="187366">MSSNTRPTTSRVRPRSSTPRRSSWGRWSGAVIVAVLAMILLQWMRAGTVPEDLAETGIKNVLVLTAHPDDEVMFFAPAILHLLAAGAHIHGLCLSSGNADGLGERRKDEILGAYARLGVPVSQVTLIDDPVLPDGMHTAWNPAYIATKTAALIYDHSIDAVITFDATGVSSHPNHISLHTAMRAYLTRSLGREAQDRRNGNEAQPRLLDPVIYALRTPPLMRKYLGLPGALYSHAQAVRRQSSRIGSNDKDHDKDWPDQLAFLSSPTQYVRTLLAMRSHASQLVWFRYLYVLFSVLMFGGQLERVQVMRPRAMASSAQGGGSGSAGARSAAGAGSVPTGAAASVPPLIPLSLVDGPSQRYYAASFFAAVQAYKAYCLLAQWWAEGSVTSLLPRALVFDAGLLYLLYTLKIPRLSPPLRTWLIFLGLLALLDLLLTGWAHGMFFAVTAGFGRWFFQLFLPDGLFSGQLGLTERQVRVRDLISPSSHIFGQHTVHILPHSTAKFRAVGQGASSCYCIGPAQPRINIPITFNNTDPVQIQYSVTSFLNSSDTRIFSVDVSRSALHSASGAGHGADGGAGGGDSQRQILYENDGDVDLDDLELLGLDVSNGAVVRAGDGVRQKAKGRSARGASELLFELPIQHVGRIRLERVVDRQQMDARISASEILVVECPTTRFADMKQGEGEGGLLALTKRKSAAALVKHASGASSIAHYCPGDEAQLFVDLRGTAPLQLTYHRLWDARIGEEGLTLPHGQADHEEHPNQQISRIAPTGLNTPLVAYDQLAQSEGWDRQLFTIVQEQARRARAASESAVSFDWATSKDVRIPLNLDLTRPGTYSYELASVRDACGNLHVLQGDDARSKKVVQEQRSIEVHQPAKFAFTGCVPEEPIKLKRDRPNSLNFSVKVIGGHTTSAPWDVTVAFSPDTALDAAVSTSAAWTRNFTVKPRDRKLTFDATGPGTYTLEKASGRYCPGEIGAPWICSIVDVPMPTANISFSSIDDICAGPVGVKALAIVNGAPPFTLRGTQISGRNRRTFERTFTHSREEIDFKPSSEGSVEYVFESLSDANYQDLKIDGPRHRQVVHPLASASFDASASEGRRGEGGAPNHIELRSCTGDTAAYDVLLRGTGPYDLTYAISSGSEKGAPKPQTVKGITDSRYKLEIALPKEVAKRGGKVTASLVSVKDAKGCERPLTTSDLVIDVRRIKPTAAFFPPEARLREVVKLEDHDVELPIRLSGDGPWKVGIQHELETKPTIHKFSSAESQIKVRKAGVYTLTSVEDDCPGSVLTGRETYVIRVRERPSVRFTDDSGILAKNQSLLRRPVCVGTADAATVTVQGHSPIHYSWQQHVPSSRSNGYQTDRLQAASAQNESSFQVLTGTPGWHIYELLDVSDALYEAKTLSNDAAGKVLEQFIHPLPSASVQQVKDLSFCVGDTLDGRAKSTKSQPAVNSVGTPPFAFDFEITHESTGAVQTFHRSDIGSHRSLIDLSPAEFNFSSTGTWRLTLLKVVDGNGCQTVLEGGRQGKGSSVVMEVAETASIASVGDRDDYCVGESVDFLLQGNPPWMVEYEFNGKKLKASSKEATFVRIADRPGKLVVQRVAHQRNKCQQDVSGLVKTIHQLPTVRVREGKHYIENLREGNQAEIVFTLTGVPPFSFTYQRTETSDDHAHPKVLETHTVAGVLEHSYSIFTSQEGTWSVTFLQDRHCAVDAQGDAPRLLGKAKLAIEPAP</sequence>
<dbReference type="PANTHER" id="PTHR28206">
    <property type="entry name" value="NUCLEOPORIN POM152"/>
    <property type="match status" value="1"/>
</dbReference>
<feature type="domain" description="Nucleoporin POM152 immunoglobulin-like" evidence="5">
    <location>
        <begin position="982"/>
        <end position="1083"/>
    </location>
</feature>
<protein>
    <recommendedName>
        <fullName evidence="2">N-acetylglucosaminylphosphatidylinositol deacetylase</fullName>
        <ecNumber evidence="2">3.5.1.89</ecNumber>
    </recommendedName>
</protein>
<evidence type="ECO:0000256" key="2">
    <source>
        <dbReference type="ARBA" id="ARBA00012176"/>
    </source>
</evidence>
<feature type="transmembrane region" description="Helical" evidence="4">
    <location>
        <begin position="285"/>
        <end position="302"/>
    </location>
</feature>
<evidence type="ECO:0000256" key="1">
    <source>
        <dbReference type="ARBA" id="ARBA00006066"/>
    </source>
</evidence>
<feature type="compositionally biased region" description="Low complexity" evidence="3">
    <location>
        <begin position="1"/>
        <end position="22"/>
    </location>
</feature>
<dbReference type="PANTHER" id="PTHR28206:SF1">
    <property type="entry name" value="NUCLEOPORIN POM152"/>
    <property type="match status" value="1"/>
</dbReference>
<evidence type="ECO:0000256" key="4">
    <source>
        <dbReference type="SAM" id="Phobius"/>
    </source>
</evidence>
<feature type="region of interest" description="Disordered" evidence="3">
    <location>
        <begin position="563"/>
        <end position="582"/>
    </location>
</feature>
<dbReference type="Pfam" id="PF24519">
    <property type="entry name" value="Ig-like_Pom152_1"/>
    <property type="match status" value="1"/>
</dbReference>
<comment type="caution">
    <text evidence="10">The sequence shown here is derived from an EMBL/GenBank/DDBJ whole genome shotgun (WGS) entry which is preliminary data.</text>
</comment>
<accession>A0A8X7MTX8</accession>
<keyword evidence="4" id="KW-0812">Transmembrane</keyword>
<dbReference type="InterPro" id="IPR056542">
    <property type="entry name" value="Ig-like_POM152_1st"/>
</dbReference>
<feature type="transmembrane region" description="Helical" evidence="4">
    <location>
        <begin position="420"/>
        <end position="445"/>
    </location>
</feature>
<feature type="region of interest" description="Disordered" evidence="3">
    <location>
        <begin position="1"/>
        <end position="23"/>
    </location>
</feature>
<keyword evidence="11" id="KW-1185">Reference proteome</keyword>
<dbReference type="InterPro" id="IPR056544">
    <property type="entry name" value="Ig_POM152"/>
</dbReference>
<dbReference type="GO" id="GO:0006606">
    <property type="term" value="P:protein import into nucleus"/>
    <property type="evidence" value="ECO:0007669"/>
    <property type="project" value="TreeGrafter"/>
</dbReference>
<reference evidence="10" key="2">
    <citation type="journal article" date="2019" name="IMA Fungus">
        <title>Genome sequencing and comparison of five Tilletia species to identify candidate genes for the detection of regulated species infecting wheat.</title>
        <authorList>
            <person name="Nguyen H.D.T."/>
            <person name="Sultana T."/>
            <person name="Kesanakurti P."/>
            <person name="Hambleton S."/>
        </authorList>
    </citation>
    <scope>NUCLEOTIDE SEQUENCE</scope>
    <source>
        <strain evidence="10">DAOMC 236426</strain>
    </source>
</reference>
<evidence type="ECO:0000259" key="6">
    <source>
        <dbReference type="Pfam" id="PF24097"/>
    </source>
</evidence>
<dbReference type="InterPro" id="IPR056543">
    <property type="entry name" value="Ig-like_POM152_9th"/>
</dbReference>
<proteinExistence type="inferred from homology"/>
<feature type="domain" description="Nucleoporin POM152 Ig-like" evidence="7">
    <location>
        <begin position="1201"/>
        <end position="1284"/>
    </location>
</feature>
<name>A0A8X7MTX8_9BASI</name>
<keyword evidence="4" id="KW-1133">Transmembrane helix</keyword>
<evidence type="ECO:0000313" key="11">
    <source>
        <dbReference type="Proteomes" id="UP000077684"/>
    </source>
</evidence>
<dbReference type="GO" id="GO:0006999">
    <property type="term" value="P:nuclear pore organization"/>
    <property type="evidence" value="ECO:0007669"/>
    <property type="project" value="TreeGrafter"/>
</dbReference>
<dbReference type="InterPro" id="IPR056540">
    <property type="entry name" value="TMD_POM152"/>
</dbReference>
<evidence type="ECO:0000256" key="3">
    <source>
        <dbReference type="SAM" id="MobiDB-lite"/>
    </source>
</evidence>
<dbReference type="Pfam" id="PF24527">
    <property type="entry name" value="Ig-like_Pom152_9"/>
    <property type="match status" value="1"/>
</dbReference>
<dbReference type="Pfam" id="PF24097">
    <property type="entry name" value="TMD_POM152"/>
    <property type="match status" value="1"/>
</dbReference>
<dbReference type="InterPro" id="IPR003737">
    <property type="entry name" value="GlcNAc_PI_deacetylase-related"/>
</dbReference>
<feature type="region of interest" description="Disordered" evidence="3">
    <location>
        <begin position="1086"/>
        <end position="1105"/>
    </location>
</feature>
<feature type="domain" description="Nucleoporin POM152 ninth Ig-like" evidence="9">
    <location>
        <begin position="1532"/>
        <end position="1603"/>
    </location>
</feature>
<dbReference type="EC" id="3.5.1.89" evidence="2"/>
<dbReference type="Pfam" id="PF23664">
    <property type="entry name" value="Ig_Pom152"/>
    <property type="match status" value="1"/>
</dbReference>
<feature type="domain" description="Nucleoporin POM152 first Ig-like" evidence="8">
    <location>
        <begin position="510"/>
        <end position="665"/>
    </location>
</feature>
<feature type="domain" description="Nucleoporin POM152 Ig-like" evidence="7">
    <location>
        <begin position="874"/>
        <end position="974"/>
    </location>
</feature>
<dbReference type="InterPro" id="IPR056541">
    <property type="entry name" value="Ig-like_POM152"/>
</dbReference>
<dbReference type="SUPFAM" id="SSF102588">
    <property type="entry name" value="LmbE-like"/>
    <property type="match status" value="1"/>
</dbReference>
<evidence type="ECO:0000259" key="8">
    <source>
        <dbReference type="Pfam" id="PF24519"/>
    </source>
</evidence>
<evidence type="ECO:0000259" key="7">
    <source>
        <dbReference type="Pfam" id="PF24312"/>
    </source>
</evidence>
<dbReference type="GO" id="GO:0017056">
    <property type="term" value="F:structural constituent of nuclear pore"/>
    <property type="evidence" value="ECO:0007669"/>
    <property type="project" value="InterPro"/>
</dbReference>
<feature type="domain" description="Nucleoporin POM152 N-terminal transmembrane" evidence="6">
    <location>
        <begin position="354"/>
        <end position="437"/>
    </location>
</feature>
<organism evidence="10 11">
    <name type="scientific">Tilletia controversa</name>
    <name type="common">dwarf bunt fungus</name>
    <dbReference type="NCBI Taxonomy" id="13291"/>
    <lineage>
        <taxon>Eukaryota</taxon>
        <taxon>Fungi</taxon>
        <taxon>Dikarya</taxon>
        <taxon>Basidiomycota</taxon>
        <taxon>Ustilaginomycotina</taxon>
        <taxon>Exobasidiomycetes</taxon>
        <taxon>Tilletiales</taxon>
        <taxon>Tilletiaceae</taxon>
        <taxon>Tilletia</taxon>
    </lineage>
</organism>
<gene>
    <name evidence="10" type="ORF">A4X06_0g3565</name>
</gene>
<dbReference type="Pfam" id="PF24312">
    <property type="entry name" value="Ig-like_POM152"/>
    <property type="match status" value="2"/>
</dbReference>
<dbReference type="Proteomes" id="UP000077684">
    <property type="component" value="Unassembled WGS sequence"/>
</dbReference>
<comment type="similarity">
    <text evidence="1">Belongs to the PIGL family.</text>
</comment>
<dbReference type="EMBL" id="LWDE02000331">
    <property type="protein sequence ID" value="KAE8248695.1"/>
    <property type="molecule type" value="Genomic_DNA"/>
</dbReference>
<evidence type="ECO:0000313" key="10">
    <source>
        <dbReference type="EMBL" id="KAE8248695.1"/>
    </source>
</evidence>
<evidence type="ECO:0000259" key="9">
    <source>
        <dbReference type="Pfam" id="PF24527"/>
    </source>
</evidence>
<dbReference type="InterPro" id="IPR037701">
    <property type="entry name" value="Pom152"/>
</dbReference>
<dbReference type="Pfam" id="PF02585">
    <property type="entry name" value="PIG-L"/>
    <property type="match status" value="1"/>
</dbReference>
<dbReference type="Gene3D" id="3.40.50.10320">
    <property type="entry name" value="LmbE-like"/>
    <property type="match status" value="1"/>
</dbReference>
<dbReference type="InterPro" id="IPR024078">
    <property type="entry name" value="LmbE-like_dom_sf"/>
</dbReference>
<keyword evidence="4" id="KW-0472">Membrane</keyword>